<sequence length="98" mass="11224">MAGFQYSYISLLNQPVLLILFLCVRTAHAEAPSLGPKARPNYRDPCFTQGLRRNEVYPLEACLAVLDAKVKHMVIDATHRDIMRKRLIQIHSDNRPVH</sequence>
<proteinExistence type="predicted"/>
<evidence type="ECO:0000313" key="3">
    <source>
        <dbReference type="Proteomes" id="UP000265618"/>
    </source>
</evidence>
<feature type="signal peptide" evidence="1">
    <location>
        <begin position="1"/>
        <end position="29"/>
    </location>
</feature>
<comment type="caution">
    <text evidence="2">The sequence shown here is derived from an EMBL/GenBank/DDBJ whole genome shotgun (WGS) entry which is preliminary data.</text>
</comment>
<keyword evidence="1" id="KW-0732">Signal</keyword>
<organism evidence="2 3">
    <name type="scientific">Kipferlia bialata</name>
    <dbReference type="NCBI Taxonomy" id="797122"/>
    <lineage>
        <taxon>Eukaryota</taxon>
        <taxon>Metamonada</taxon>
        <taxon>Carpediemonas-like organisms</taxon>
        <taxon>Kipferlia</taxon>
    </lineage>
</organism>
<reference evidence="2 3" key="1">
    <citation type="journal article" date="2018" name="PLoS ONE">
        <title>The draft genome of Kipferlia bialata reveals reductive genome evolution in fornicate parasites.</title>
        <authorList>
            <person name="Tanifuji G."/>
            <person name="Takabayashi S."/>
            <person name="Kume K."/>
            <person name="Takagi M."/>
            <person name="Nakayama T."/>
            <person name="Kamikawa R."/>
            <person name="Inagaki Y."/>
            <person name="Hashimoto T."/>
        </authorList>
    </citation>
    <scope>NUCLEOTIDE SEQUENCE [LARGE SCALE GENOMIC DNA]</scope>
    <source>
        <strain evidence="2">NY0173</strain>
    </source>
</reference>
<evidence type="ECO:0000313" key="2">
    <source>
        <dbReference type="EMBL" id="GIQ85743.1"/>
    </source>
</evidence>
<dbReference type="Proteomes" id="UP000265618">
    <property type="component" value="Unassembled WGS sequence"/>
</dbReference>
<dbReference type="AlphaFoldDB" id="A0A9K3CYL5"/>
<name>A0A9K3CYL5_9EUKA</name>
<feature type="chain" id="PRO_5039889885" evidence="1">
    <location>
        <begin position="30"/>
        <end position="98"/>
    </location>
</feature>
<dbReference type="EMBL" id="BDIP01002110">
    <property type="protein sequence ID" value="GIQ85743.1"/>
    <property type="molecule type" value="Genomic_DNA"/>
</dbReference>
<accession>A0A9K3CYL5</accession>
<gene>
    <name evidence="2" type="ORF">KIPB_007464</name>
</gene>
<evidence type="ECO:0000256" key="1">
    <source>
        <dbReference type="SAM" id="SignalP"/>
    </source>
</evidence>
<keyword evidence="3" id="KW-1185">Reference proteome</keyword>
<protein>
    <submittedName>
        <fullName evidence="2">Uncharacterized protein</fullName>
    </submittedName>
</protein>